<evidence type="ECO:0000313" key="1">
    <source>
        <dbReference type="EMBL" id="KAK0151933.1"/>
    </source>
</evidence>
<comment type="caution">
    <text evidence="1">The sequence shown here is derived from an EMBL/GenBank/DDBJ whole genome shotgun (WGS) entry which is preliminary data.</text>
</comment>
<dbReference type="AlphaFoldDB" id="A0AA47N3W3"/>
<organism evidence="1 2">
    <name type="scientific">Merluccius polli</name>
    <name type="common">Benguela hake</name>
    <name type="synonym">Merluccius cadenati</name>
    <dbReference type="NCBI Taxonomy" id="89951"/>
    <lineage>
        <taxon>Eukaryota</taxon>
        <taxon>Metazoa</taxon>
        <taxon>Chordata</taxon>
        <taxon>Craniata</taxon>
        <taxon>Vertebrata</taxon>
        <taxon>Euteleostomi</taxon>
        <taxon>Actinopterygii</taxon>
        <taxon>Neopterygii</taxon>
        <taxon>Teleostei</taxon>
        <taxon>Neoteleostei</taxon>
        <taxon>Acanthomorphata</taxon>
        <taxon>Zeiogadaria</taxon>
        <taxon>Gadariae</taxon>
        <taxon>Gadiformes</taxon>
        <taxon>Gadoidei</taxon>
        <taxon>Merlucciidae</taxon>
        <taxon>Merluccius</taxon>
    </lineage>
</organism>
<reference evidence="1" key="1">
    <citation type="journal article" date="2023" name="Front. Mar. Sci.">
        <title>A new Merluccius polli reference genome to investigate the effects of global change in West African waters.</title>
        <authorList>
            <person name="Mateo J.L."/>
            <person name="Blanco-Fernandez C."/>
            <person name="Garcia-Vazquez E."/>
            <person name="Machado-Schiaffino G."/>
        </authorList>
    </citation>
    <scope>NUCLEOTIDE SEQUENCE</scope>
    <source>
        <strain evidence="1">C29</strain>
        <tissue evidence="1">Fin</tissue>
    </source>
</reference>
<keyword evidence="2" id="KW-1185">Reference proteome</keyword>
<name>A0AA47N3W3_MERPO</name>
<proteinExistence type="predicted"/>
<evidence type="ECO:0000313" key="2">
    <source>
        <dbReference type="Proteomes" id="UP001174136"/>
    </source>
</evidence>
<gene>
    <name evidence="1" type="ORF">N1851_006703</name>
</gene>
<sequence length="115" mass="13132">MSVEAVLQQKRLKRHFAYEAPDEPIGFFNVVVDCAIQSLDDRFQPLGDVKDKFSVLLNHLTLSNKCDELCKILTCRDESDIDGKELDYEIRNLQNLTWTGTLLTLPVQVNSNTCE</sequence>
<protein>
    <submittedName>
        <fullName evidence="1">Uncharacterized protein</fullName>
    </submittedName>
</protein>
<accession>A0AA47N3W3</accession>
<dbReference type="EMBL" id="JAOPHQ010001150">
    <property type="protein sequence ID" value="KAK0151933.1"/>
    <property type="molecule type" value="Genomic_DNA"/>
</dbReference>
<dbReference type="Proteomes" id="UP001174136">
    <property type="component" value="Unassembled WGS sequence"/>
</dbReference>